<dbReference type="AlphaFoldDB" id="A0A7E4ZYS3"/>
<evidence type="ECO:0000256" key="1">
    <source>
        <dbReference type="ARBA" id="ARBA00004123"/>
    </source>
</evidence>
<evidence type="ECO:0000259" key="13">
    <source>
        <dbReference type="PROSITE" id="PS51569"/>
    </source>
</evidence>
<dbReference type="InterPro" id="IPR025789">
    <property type="entry name" value="DOT1_dom"/>
</dbReference>
<feature type="compositionally biased region" description="Low complexity" evidence="12">
    <location>
        <begin position="1022"/>
        <end position="1044"/>
    </location>
</feature>
<dbReference type="Gene3D" id="1.10.260.60">
    <property type="match status" value="1"/>
</dbReference>
<dbReference type="Gene3D" id="3.40.50.150">
    <property type="entry name" value="Vaccinia Virus protein VP39"/>
    <property type="match status" value="1"/>
</dbReference>
<feature type="region of interest" description="Disordered" evidence="12">
    <location>
        <begin position="889"/>
        <end position="971"/>
    </location>
</feature>
<evidence type="ECO:0000256" key="4">
    <source>
        <dbReference type="ARBA" id="ARBA00022603"/>
    </source>
</evidence>
<dbReference type="SUPFAM" id="SSF53335">
    <property type="entry name" value="S-adenosyl-L-methionine-dependent methyltransferases"/>
    <property type="match status" value="1"/>
</dbReference>
<protein>
    <recommendedName>
        <fullName evidence="3 11">Histone-lysine N-methyltransferase, H3 lysine-79 specific</fullName>
        <ecNumber evidence="2 11">2.1.1.360</ecNumber>
    </recommendedName>
    <alternativeName>
        <fullName evidence="9 11">Histone H3-K79 methyltransferase</fullName>
    </alternativeName>
</protein>
<evidence type="ECO:0000256" key="3">
    <source>
        <dbReference type="ARBA" id="ARBA00020987"/>
    </source>
</evidence>
<keyword evidence="14" id="KW-1185">Reference proteome</keyword>
<feature type="compositionally biased region" description="Polar residues" evidence="12">
    <location>
        <begin position="1"/>
        <end position="14"/>
    </location>
</feature>
<comment type="miscellaneous">
    <text evidence="11">In contrast to other lysine histone methyltransferases, it does not contain a SET domain, suggesting the existence of another mechanism for methylation of lysine residues of histones.</text>
</comment>
<evidence type="ECO:0000313" key="14">
    <source>
        <dbReference type="Proteomes" id="UP000492821"/>
    </source>
</evidence>
<dbReference type="Proteomes" id="UP000492821">
    <property type="component" value="Unassembled WGS sequence"/>
</dbReference>
<feature type="compositionally biased region" description="Polar residues" evidence="12">
    <location>
        <begin position="487"/>
        <end position="506"/>
    </location>
</feature>
<reference evidence="15" key="2">
    <citation type="submission" date="2020-10" db="UniProtKB">
        <authorList>
            <consortium name="WormBaseParasite"/>
        </authorList>
    </citation>
    <scope>IDENTIFICATION</scope>
</reference>
<dbReference type="GO" id="GO:0000077">
    <property type="term" value="P:DNA damage checkpoint signaling"/>
    <property type="evidence" value="ECO:0007669"/>
    <property type="project" value="TreeGrafter"/>
</dbReference>
<evidence type="ECO:0000256" key="12">
    <source>
        <dbReference type="SAM" id="MobiDB-lite"/>
    </source>
</evidence>
<keyword evidence="7 11" id="KW-0156">Chromatin regulator</keyword>
<evidence type="ECO:0000256" key="10">
    <source>
        <dbReference type="ARBA" id="ARBA00047770"/>
    </source>
</evidence>
<organism evidence="14 15">
    <name type="scientific">Panagrellus redivivus</name>
    <name type="common">Microworm</name>
    <dbReference type="NCBI Taxonomy" id="6233"/>
    <lineage>
        <taxon>Eukaryota</taxon>
        <taxon>Metazoa</taxon>
        <taxon>Ecdysozoa</taxon>
        <taxon>Nematoda</taxon>
        <taxon>Chromadorea</taxon>
        <taxon>Rhabditida</taxon>
        <taxon>Tylenchina</taxon>
        <taxon>Panagrolaimomorpha</taxon>
        <taxon>Panagrolaimoidea</taxon>
        <taxon>Panagrolaimidae</taxon>
        <taxon>Panagrellus</taxon>
    </lineage>
</organism>
<dbReference type="GO" id="GO:0006281">
    <property type="term" value="P:DNA repair"/>
    <property type="evidence" value="ECO:0007669"/>
    <property type="project" value="TreeGrafter"/>
</dbReference>
<dbReference type="InterPro" id="IPR030445">
    <property type="entry name" value="H3-K79_meTrfase"/>
</dbReference>
<accession>A0A7E4ZYS3</accession>
<dbReference type="WBParaSite" id="Pan_g41.t1">
    <property type="protein sequence ID" value="Pan_g41.t1"/>
    <property type="gene ID" value="Pan_g41"/>
</dbReference>
<comment type="function">
    <text evidence="11">Histone methyltransferase that specifically trimethylates histone H3 to form H3K79me3. This methylation is required for telomere silencing and for the pachytene checkpoint during the meiotic cell cycle by allowing the recruitment of RAD9 to double strand breaks. Nucleosomes are preferred as substrate compared to free histone.</text>
</comment>
<dbReference type="InterPro" id="IPR029063">
    <property type="entry name" value="SAM-dependent_MTases_sf"/>
</dbReference>
<reference evidence="14" key="1">
    <citation type="journal article" date="2013" name="Genetics">
        <title>The draft genome and transcriptome of Panagrellus redivivus are shaped by the harsh demands of a free-living lifestyle.</title>
        <authorList>
            <person name="Srinivasan J."/>
            <person name="Dillman A.R."/>
            <person name="Macchietto M.G."/>
            <person name="Heikkinen L."/>
            <person name="Lakso M."/>
            <person name="Fracchia K.M."/>
            <person name="Antoshechkin I."/>
            <person name="Mortazavi A."/>
            <person name="Wong G."/>
            <person name="Sternberg P.W."/>
        </authorList>
    </citation>
    <scope>NUCLEOTIDE SEQUENCE [LARGE SCALE GENOMIC DNA]</scope>
    <source>
        <strain evidence="14">MT8872</strain>
    </source>
</reference>
<feature type="region of interest" description="Disordered" evidence="12">
    <location>
        <begin position="1022"/>
        <end position="1057"/>
    </location>
</feature>
<comment type="catalytic activity">
    <reaction evidence="10 11">
        <text>L-lysyl(79)-[histone H3] + 3 S-adenosyl-L-methionine = N(6),N(6),N(6)-trimethyl-L-lysyl(79)-[histone H3] + 3 S-adenosyl-L-homocysteine + 3 H(+)</text>
        <dbReference type="Rhea" id="RHEA:60328"/>
        <dbReference type="Rhea" id="RHEA-COMP:15549"/>
        <dbReference type="Rhea" id="RHEA-COMP:15552"/>
        <dbReference type="ChEBI" id="CHEBI:15378"/>
        <dbReference type="ChEBI" id="CHEBI:29969"/>
        <dbReference type="ChEBI" id="CHEBI:57856"/>
        <dbReference type="ChEBI" id="CHEBI:59789"/>
        <dbReference type="ChEBI" id="CHEBI:61961"/>
        <dbReference type="EC" id="2.1.1.360"/>
    </reaction>
</comment>
<sequence length="1240" mass="133789">MDSPASSSNGQVVTGSDGGRRSKGDKPLKLNSPFGADPIYFQWSTDPKRGCTNDILETIRECFNVVPDMAKYFDRNLLNIDWTSYEQVRNICKKFGKAAINYWRTNYKPGEKVRGEYAAPELLRIICAKAYNRAVDDEKKLNKHYEAFSSQTYGETSYERLRSIIEEIEPKDTDVFVDLGSGVGQLVVQMAGGSKVKRAAGIEIADLPSAFAKKLELEFKSLMRWFGKKYRPFTIHQGDFLDKQFEQLIQDATIIFINNYAFQADLETRIKKDLLSELKEGTRIITTKPYCSPNKSNHVTERQLSDISAMLDVHELKHCPNPCSWTSNDVPYYLHIVNRAKLEHYFASLKNNRPLDIRRSDTPSTSSKSSGSRESSLAPIRNGVKTENGDVIGPTTRRKWNQYVNELETSKTNSPARSIPKSSKKAESDAAKAAHATVESALAKIKTSPTSLPSTPPPAVNTPESAAKAARAANIADTIDSVADGTASTVKQLSSSSTAPDPNKTTPVAKKRARKEPAADGKTPRGRPRKNNGAPVEKKLRMSLDAKEGIDIMHQLTTDVQSTTKLPDDEQNFVVTEFSSLHRSAVEPEMMELDNRYPNLDAFMTNLKSLFVTFLDSFNTDEFVNVLKTRDAGHTARNDQSVINFKAKIRGHGANPDISYDTLNQAKRYLQRYARCAELAHTLELEINNLEHDSYSLVHNSDLLNESTDSQHVPSTSAAMNDHHMTVLPPRQSVAEKPSVSNVLRGSNLTNGINGTIPSMSETVGSCVPSAADLFTNTNVLQALSDPSTSRARLSSVANSTFNQLIQTSDLFSLMAAKNNERSTSTFIKPSETNGYPAVSAPLSISTEHAPSFSALSSFTGAQFATPSSSQADTSNLFKVVPNVSAPAPVAPAPLQNGVGPSHQAQPQTNGSTTSVPLMNGVSLTTTTTDVAAAPKASPTKKSRSRSARVPANKKNNSKEQDQDPEYNDNIDNEINKIVKLALAVDKNAKTMADNQRKARSSEKRMKDKAAAAAAAAVTAATTSASTSSAASSVLTTTTTPASPKKQKRTSSESVAPTVSTSLPCIAAVAPLPAAPSSSAQVLQAPPPAAPIMAPIPPPMSTASLANSSMATASPSLMQLQPPPQAPSMFALPPNFFPTNATSNLAESLNLEALKTFLSSIGSQPKNANDLLHQMALSAPTYSNNPTPPAPQLNSSHFASLFSGATGTTHPLLASLNQANIDRLSSTPTPSAPQGSNGQY</sequence>
<evidence type="ECO:0000256" key="9">
    <source>
        <dbReference type="ARBA" id="ARBA00029821"/>
    </source>
</evidence>
<keyword evidence="8 11" id="KW-0539">Nucleus</keyword>
<feature type="region of interest" description="Disordered" evidence="12">
    <location>
        <begin position="1"/>
        <end position="31"/>
    </location>
</feature>
<dbReference type="FunFam" id="3.40.50.150:FF:000033">
    <property type="entry name" value="Histone-lysine N-methyltransferase, H3 lysine-79 specific"/>
    <property type="match status" value="1"/>
</dbReference>
<comment type="similarity">
    <text evidence="11">Belongs to the class I-like SAM-binding methyltransferase superfamily. DOT1 family.</text>
</comment>
<keyword evidence="6 11" id="KW-0949">S-adenosyl-L-methionine</keyword>
<evidence type="ECO:0000256" key="2">
    <source>
        <dbReference type="ARBA" id="ARBA00012190"/>
    </source>
</evidence>
<evidence type="ECO:0000256" key="7">
    <source>
        <dbReference type="ARBA" id="ARBA00022853"/>
    </source>
</evidence>
<dbReference type="Pfam" id="PF08123">
    <property type="entry name" value="DOT1"/>
    <property type="match status" value="1"/>
</dbReference>
<dbReference type="PROSITE" id="PS51569">
    <property type="entry name" value="DOT1"/>
    <property type="match status" value="1"/>
</dbReference>
<evidence type="ECO:0000256" key="6">
    <source>
        <dbReference type="ARBA" id="ARBA00022691"/>
    </source>
</evidence>
<evidence type="ECO:0000313" key="15">
    <source>
        <dbReference type="WBParaSite" id="Pan_g41.t1"/>
    </source>
</evidence>
<evidence type="ECO:0000256" key="5">
    <source>
        <dbReference type="ARBA" id="ARBA00022679"/>
    </source>
</evidence>
<dbReference type="GO" id="GO:0032259">
    <property type="term" value="P:methylation"/>
    <property type="evidence" value="ECO:0007669"/>
    <property type="project" value="UniProtKB-KW"/>
</dbReference>
<keyword evidence="4 11" id="KW-0489">Methyltransferase</keyword>
<feature type="compositionally biased region" description="Polar residues" evidence="12">
    <location>
        <begin position="903"/>
        <end position="930"/>
    </location>
</feature>
<feature type="compositionally biased region" description="Low complexity" evidence="12">
    <location>
        <begin position="362"/>
        <end position="376"/>
    </location>
</feature>
<dbReference type="GO" id="GO:0140956">
    <property type="term" value="F:histone H3K79 trimethyltransferase activity"/>
    <property type="evidence" value="ECO:0007669"/>
    <property type="project" value="UniProtKB-EC"/>
</dbReference>
<feature type="region of interest" description="Disordered" evidence="12">
    <location>
        <begin position="487"/>
        <end position="538"/>
    </location>
</feature>
<feature type="compositionally biased region" description="Basic and acidic residues" evidence="12">
    <location>
        <begin position="18"/>
        <end position="28"/>
    </location>
</feature>
<evidence type="ECO:0000256" key="8">
    <source>
        <dbReference type="ARBA" id="ARBA00023242"/>
    </source>
</evidence>
<feature type="domain" description="DOT1" evidence="13">
    <location>
        <begin position="26"/>
        <end position="350"/>
    </location>
</feature>
<proteinExistence type="inferred from homology"/>
<feature type="region of interest" description="Disordered" evidence="12">
    <location>
        <begin position="355"/>
        <end position="472"/>
    </location>
</feature>
<dbReference type="EC" id="2.1.1.360" evidence="2 11"/>
<dbReference type="PANTHER" id="PTHR21451">
    <property type="entry name" value="HISTONE H3 METHYLTRANSFERASE"/>
    <property type="match status" value="1"/>
</dbReference>
<keyword evidence="5 11" id="KW-0808">Transferase</keyword>
<dbReference type="PANTHER" id="PTHR21451:SF0">
    <property type="entry name" value="HISTONE-LYSINE N-METHYLTRANSFERASE, H3 LYSINE-79 SPECIFIC"/>
    <property type="match status" value="1"/>
</dbReference>
<evidence type="ECO:0000256" key="11">
    <source>
        <dbReference type="RuleBase" id="RU271113"/>
    </source>
</evidence>
<dbReference type="GO" id="GO:0035097">
    <property type="term" value="C:histone methyltransferase complex"/>
    <property type="evidence" value="ECO:0007669"/>
    <property type="project" value="UniProtKB-ARBA"/>
</dbReference>
<comment type="subcellular location">
    <subcellularLocation>
        <location evidence="1 11">Nucleus</location>
    </subcellularLocation>
</comment>
<name>A0A7E4ZYS3_PANRE</name>